<dbReference type="Proteomes" id="UP000613580">
    <property type="component" value="Unassembled WGS sequence"/>
</dbReference>
<organism evidence="3 4">
    <name type="scientific">Mycena chlorophos</name>
    <name type="common">Agaric fungus</name>
    <name type="synonym">Agaricus chlorophos</name>
    <dbReference type="NCBI Taxonomy" id="658473"/>
    <lineage>
        <taxon>Eukaryota</taxon>
        <taxon>Fungi</taxon>
        <taxon>Dikarya</taxon>
        <taxon>Basidiomycota</taxon>
        <taxon>Agaricomycotina</taxon>
        <taxon>Agaricomycetes</taxon>
        <taxon>Agaricomycetidae</taxon>
        <taxon>Agaricales</taxon>
        <taxon>Marasmiineae</taxon>
        <taxon>Mycenaceae</taxon>
        <taxon>Mycena</taxon>
    </lineage>
</organism>
<evidence type="ECO:0000256" key="1">
    <source>
        <dbReference type="ARBA" id="ARBA00022801"/>
    </source>
</evidence>
<reference evidence="3" key="1">
    <citation type="submission" date="2020-05" db="EMBL/GenBank/DDBJ databases">
        <title>Mycena genomes resolve the evolution of fungal bioluminescence.</title>
        <authorList>
            <person name="Tsai I.J."/>
        </authorList>
    </citation>
    <scope>NUCLEOTIDE SEQUENCE</scope>
    <source>
        <strain evidence="3">110903Hualien_Pintung</strain>
    </source>
</reference>
<dbReference type="PANTHER" id="PTHR48070:SF6">
    <property type="entry name" value="ESTERASE OVCA2"/>
    <property type="match status" value="1"/>
</dbReference>
<dbReference type="GO" id="GO:0005634">
    <property type="term" value="C:nucleus"/>
    <property type="evidence" value="ECO:0007669"/>
    <property type="project" value="TreeGrafter"/>
</dbReference>
<proteinExistence type="predicted"/>
<gene>
    <name evidence="3" type="ORF">HMN09_00732300</name>
</gene>
<protein>
    <submittedName>
        <fullName evidence="3">Pkinase-domain-containing protein</fullName>
    </submittedName>
</protein>
<feature type="domain" description="Serine hydrolase" evidence="2">
    <location>
        <begin position="3"/>
        <end position="211"/>
    </location>
</feature>
<dbReference type="InterPro" id="IPR050593">
    <property type="entry name" value="LovG"/>
</dbReference>
<dbReference type="SUPFAM" id="SSF53474">
    <property type="entry name" value="alpha/beta-Hydrolases"/>
    <property type="match status" value="1"/>
</dbReference>
<comment type="caution">
    <text evidence="3">The sequence shown here is derived from an EMBL/GenBank/DDBJ whole genome shotgun (WGS) entry which is preliminary data.</text>
</comment>
<sequence length="229" mass="24784">MTIRVLALHGHSQNAVMFEKLLQTVRNACGPDVEFVYVAAPMVLPSSKSSETNEPGRSWYEWLSARSTAQDYSSQLVASVLYLRDILASQPRAAPIDGILGFSQGAAMSALLTALLERPHAFPPFLIDGKPPHAPFKFCIAASGFIIPSTVSDTAFSGGGYATPTLHFIGRKDALVKEPSSRALVAVSKEARLELHDGGHELPTSEHWAREMADFILRHGRTGSSLSKL</sequence>
<evidence type="ECO:0000259" key="2">
    <source>
        <dbReference type="Pfam" id="PF03959"/>
    </source>
</evidence>
<keyword evidence="3" id="KW-0418">Kinase</keyword>
<dbReference type="GO" id="GO:0016301">
    <property type="term" value="F:kinase activity"/>
    <property type="evidence" value="ECO:0007669"/>
    <property type="project" value="UniProtKB-KW"/>
</dbReference>
<evidence type="ECO:0000313" key="4">
    <source>
        <dbReference type="Proteomes" id="UP000613580"/>
    </source>
</evidence>
<name>A0A8H6SXL7_MYCCL</name>
<dbReference type="InterPro" id="IPR005645">
    <property type="entry name" value="FSH-like_dom"/>
</dbReference>
<dbReference type="InterPro" id="IPR029058">
    <property type="entry name" value="AB_hydrolase_fold"/>
</dbReference>
<dbReference type="AlphaFoldDB" id="A0A8H6SXL7"/>
<accession>A0A8H6SXL7</accession>
<evidence type="ECO:0000313" key="3">
    <source>
        <dbReference type="EMBL" id="KAF7305785.1"/>
    </source>
</evidence>
<dbReference type="OrthoDB" id="2094269at2759"/>
<dbReference type="Pfam" id="PF03959">
    <property type="entry name" value="FSH1"/>
    <property type="match status" value="1"/>
</dbReference>
<dbReference type="Gene3D" id="3.40.50.1820">
    <property type="entry name" value="alpha/beta hydrolase"/>
    <property type="match status" value="1"/>
</dbReference>
<keyword evidence="4" id="KW-1185">Reference proteome</keyword>
<dbReference type="PANTHER" id="PTHR48070">
    <property type="entry name" value="ESTERASE OVCA2"/>
    <property type="match status" value="1"/>
</dbReference>
<keyword evidence="3" id="KW-0808">Transferase</keyword>
<dbReference type="GO" id="GO:0005737">
    <property type="term" value="C:cytoplasm"/>
    <property type="evidence" value="ECO:0007669"/>
    <property type="project" value="TreeGrafter"/>
</dbReference>
<dbReference type="GO" id="GO:0016787">
    <property type="term" value="F:hydrolase activity"/>
    <property type="evidence" value="ECO:0007669"/>
    <property type="project" value="UniProtKB-KW"/>
</dbReference>
<dbReference type="EMBL" id="JACAZE010000009">
    <property type="protein sequence ID" value="KAF7305785.1"/>
    <property type="molecule type" value="Genomic_DNA"/>
</dbReference>
<keyword evidence="1" id="KW-0378">Hydrolase</keyword>